<comment type="subcellular location">
    <subcellularLocation>
        <location evidence="1 3">Nucleus</location>
    </subcellularLocation>
</comment>
<keyword evidence="2 3" id="KW-0539">Nucleus</keyword>
<dbReference type="PROSITE" id="PS51319">
    <property type="entry name" value="TFIIS_N"/>
    <property type="match status" value="1"/>
</dbReference>
<feature type="compositionally biased region" description="Polar residues" evidence="4">
    <location>
        <begin position="542"/>
        <end position="551"/>
    </location>
</feature>
<dbReference type="OrthoDB" id="21513at2759"/>
<evidence type="ECO:0000256" key="4">
    <source>
        <dbReference type="SAM" id="MobiDB-lite"/>
    </source>
</evidence>
<dbReference type="SUPFAM" id="SSF47676">
    <property type="entry name" value="Conserved domain common to transcription factors TFIIS, elongin A, CRSP70"/>
    <property type="match status" value="1"/>
</dbReference>
<dbReference type="Gene3D" id="1.20.930.10">
    <property type="entry name" value="Conserved domain common to transcription factors TFIIS, elongin A, CRSP70"/>
    <property type="match status" value="1"/>
</dbReference>
<dbReference type="PANTHER" id="PTHR15141">
    <property type="entry name" value="TRANSCRIPTION ELONGATION FACTOR B POLYPEPTIDE 3"/>
    <property type="match status" value="1"/>
</dbReference>
<dbReference type="GeneTree" id="ENSGT00390000002428"/>
<feature type="region of interest" description="Disordered" evidence="4">
    <location>
        <begin position="520"/>
        <end position="551"/>
    </location>
</feature>
<dbReference type="InterPro" id="IPR051870">
    <property type="entry name" value="Elongin-A_domain"/>
</dbReference>
<evidence type="ECO:0000259" key="5">
    <source>
        <dbReference type="PROSITE" id="PS51319"/>
    </source>
</evidence>
<evidence type="ECO:0000256" key="3">
    <source>
        <dbReference type="PROSITE-ProRule" id="PRU00649"/>
    </source>
</evidence>
<dbReference type="Gene3D" id="6.10.250.3180">
    <property type="match status" value="1"/>
</dbReference>
<dbReference type="SMART" id="SM00509">
    <property type="entry name" value="TFS2N"/>
    <property type="match status" value="1"/>
</dbReference>
<protein>
    <recommendedName>
        <fullName evidence="5">TFIIS N-terminal domain-containing protein</fullName>
    </recommendedName>
</protein>
<feature type="compositionally biased region" description="Basic and acidic residues" evidence="4">
    <location>
        <begin position="138"/>
        <end position="150"/>
    </location>
</feature>
<dbReference type="InterPro" id="IPR035441">
    <property type="entry name" value="TFIIS/LEDGF_dom_sf"/>
</dbReference>
<keyword evidence="7" id="KW-1185">Reference proteome</keyword>
<dbReference type="InterPro" id="IPR003617">
    <property type="entry name" value="TFIIS/CRSP70_N_sub"/>
</dbReference>
<feature type="compositionally biased region" description="Basic and acidic residues" evidence="4">
    <location>
        <begin position="528"/>
        <end position="541"/>
    </location>
</feature>
<feature type="compositionally biased region" description="Polar residues" evidence="4">
    <location>
        <begin position="205"/>
        <end position="229"/>
    </location>
</feature>
<dbReference type="InterPro" id="IPR010684">
    <property type="entry name" value="RNA_pol_II_trans_fac_SIII_A"/>
</dbReference>
<dbReference type="Pfam" id="PF08711">
    <property type="entry name" value="Med26"/>
    <property type="match status" value="1"/>
</dbReference>
<evidence type="ECO:0000256" key="2">
    <source>
        <dbReference type="ARBA" id="ARBA00023242"/>
    </source>
</evidence>
<dbReference type="AlphaFoldDB" id="A0A8C5MCI4"/>
<reference evidence="6" key="1">
    <citation type="submission" date="2025-08" db="UniProtKB">
        <authorList>
            <consortium name="Ensembl"/>
        </authorList>
    </citation>
    <scope>IDENTIFICATION</scope>
</reference>
<feature type="domain" description="TFIIS N-terminal" evidence="5">
    <location>
        <begin position="18"/>
        <end position="92"/>
    </location>
</feature>
<dbReference type="InterPro" id="IPR036047">
    <property type="entry name" value="F-box-like_dom_sf"/>
</dbReference>
<dbReference type="Ensembl" id="ENSLLET00000012337.1">
    <property type="protein sequence ID" value="ENSLLEP00000011864.1"/>
    <property type="gene ID" value="ENSLLEG00000007555.1"/>
</dbReference>
<feature type="compositionally biased region" description="Basic and acidic residues" evidence="4">
    <location>
        <begin position="194"/>
        <end position="204"/>
    </location>
</feature>
<dbReference type="GO" id="GO:0006368">
    <property type="term" value="P:transcription elongation by RNA polymerase II"/>
    <property type="evidence" value="ECO:0007669"/>
    <property type="project" value="InterPro"/>
</dbReference>
<evidence type="ECO:0000256" key="1">
    <source>
        <dbReference type="ARBA" id="ARBA00004123"/>
    </source>
</evidence>
<accession>A0A8C5MCI4</accession>
<dbReference type="SUPFAM" id="SSF81383">
    <property type="entry name" value="F-box domain"/>
    <property type="match status" value="1"/>
</dbReference>
<feature type="compositionally biased region" description="Basic and acidic residues" evidence="4">
    <location>
        <begin position="164"/>
        <end position="182"/>
    </location>
</feature>
<evidence type="ECO:0000313" key="7">
    <source>
        <dbReference type="Proteomes" id="UP000694569"/>
    </source>
</evidence>
<name>A0A8C5MCI4_9ANUR</name>
<reference evidence="6" key="2">
    <citation type="submission" date="2025-09" db="UniProtKB">
        <authorList>
            <consortium name="Ensembl"/>
        </authorList>
    </citation>
    <scope>IDENTIFICATION</scope>
</reference>
<dbReference type="CDD" id="cd00183">
    <property type="entry name" value="TFIIS_I"/>
    <property type="match status" value="1"/>
</dbReference>
<evidence type="ECO:0000313" key="6">
    <source>
        <dbReference type="Ensembl" id="ENSLLEP00000011864.1"/>
    </source>
</evidence>
<dbReference type="Proteomes" id="UP000694569">
    <property type="component" value="Unplaced"/>
</dbReference>
<organism evidence="6 7">
    <name type="scientific">Leptobrachium leishanense</name>
    <name type="common">Leishan spiny toad</name>
    <dbReference type="NCBI Taxonomy" id="445787"/>
    <lineage>
        <taxon>Eukaryota</taxon>
        <taxon>Metazoa</taxon>
        <taxon>Chordata</taxon>
        <taxon>Craniata</taxon>
        <taxon>Vertebrata</taxon>
        <taxon>Euteleostomi</taxon>
        <taxon>Amphibia</taxon>
        <taxon>Batrachia</taxon>
        <taxon>Anura</taxon>
        <taxon>Pelobatoidea</taxon>
        <taxon>Megophryidae</taxon>
        <taxon>Leptobrachium</taxon>
    </lineage>
</organism>
<dbReference type="GO" id="GO:0070449">
    <property type="term" value="C:elongin complex"/>
    <property type="evidence" value="ECO:0007669"/>
    <property type="project" value="InterPro"/>
</dbReference>
<sequence length="594" mass="67105">MVRGWFCRNSPGSMDTRTAVQRVQQLKERLTHTQDPKKISKALKTLQELDISLDILVETGIGKIVNGFRKNYDVGDIAKAIVHQWKKLVPDKEPKIDEKQKLDNISEEKRLHCPVPKKTEGVENRSSSEFAKPSMSCKMEKNMTKNHPEKPLNYIKRQKPEKHHSKDKDSKIVDCTEHKIENDSSSPVDKKKRTCSDKGKKVDKNTPNPKSDAQNCTNENSDGKSNAKNNPDEGDSDTPSMSFESYLSYDLVSNKRKKRTCPSEPPRKVPICKQYYNAGLVKTETSPTVSIQKSVEAVVENVIPVNAVKKVCLEDLLDVPLPKFLPDYVISPSPPHQTDDKVNVPEMIDLGNESSGFTGRRLNSKMLVYSGSKTIYLPKMLTLYAQCIRVLQNNIDSIQEVGGVPYDILLPILERCTPQQLGRIEEFNPAFTENSGQLWKKHCQWDFKGQALLEYESWREMYFRLFNEREEKLKLITHSISSAHSGKPKGRQVKLAYVHGAARPPLYIRRKQELNGTAGQIAQPLQNDKSKAQKSDHKDRTIPTNNPNGSTAACVINGNNPMSGQGQDSKKAVKRIAPMMAKSMRAFRNRVGPR</sequence>
<dbReference type="Pfam" id="PF06881">
    <property type="entry name" value="Elongin_A"/>
    <property type="match status" value="1"/>
</dbReference>
<proteinExistence type="predicted"/>
<dbReference type="PANTHER" id="PTHR15141:SF49">
    <property type="entry name" value="TFIIS N-TERMINAL DOMAIN-CONTAINING PROTEIN"/>
    <property type="match status" value="1"/>
</dbReference>
<feature type="region of interest" description="Disordered" evidence="4">
    <location>
        <begin position="115"/>
        <end position="242"/>
    </location>
</feature>
<dbReference type="InterPro" id="IPR017923">
    <property type="entry name" value="TFIIS_N"/>
</dbReference>